<dbReference type="KEGG" id="mauu:NCTC10437_00449"/>
<evidence type="ECO:0000313" key="2">
    <source>
        <dbReference type="EMBL" id="VEG51341.1"/>
    </source>
</evidence>
<dbReference type="EMBL" id="LR134356">
    <property type="protein sequence ID" value="VEG51341.1"/>
    <property type="molecule type" value="Genomic_DNA"/>
</dbReference>
<organism evidence="2 3">
    <name type="scientific">Mycolicibacterium aurum</name>
    <name type="common">Mycobacterium aurum</name>
    <dbReference type="NCBI Taxonomy" id="1791"/>
    <lineage>
        <taxon>Bacteria</taxon>
        <taxon>Bacillati</taxon>
        <taxon>Actinomycetota</taxon>
        <taxon>Actinomycetes</taxon>
        <taxon>Mycobacteriales</taxon>
        <taxon>Mycobacteriaceae</taxon>
        <taxon>Mycolicibacterium</taxon>
    </lineage>
</organism>
<feature type="chain" id="PRO_5019334374" evidence="1">
    <location>
        <begin position="24"/>
        <end position="330"/>
    </location>
</feature>
<proteinExistence type="predicted"/>
<dbReference type="AlphaFoldDB" id="A0A448IFU2"/>
<keyword evidence="1" id="KW-0732">Signal</keyword>
<sequence length="330" mass="34746">MKLFLALVVFLAAATLSAGPVGAAPAPPCVVVDTDFDIDDLMTIPTVIGARRVAAVVTTEGFTVPGLGASAVNRLLAEPGQRPVPVIVGAGHGRSEADIASTFGDFVLVFRTLMNRLNNFLPTALPPSPARADYPQQVVDAVAGCAAVDVLVLGAFSSFVNYSPAIRAKIGRVVITGRPLEGDPELKAAESFNCVYDRPSCATAFHEQLPGLDHAFVDVPRSDCDLTPNAAGCGGTVYGPTLAMAQALGPVGLPNTLKQILLNHSDSWALDTWERSGYGGRTMFWDQSTALALLDPAAFRPVGAHLETVLSPADFQRRWVDFTNLSATFA</sequence>
<dbReference type="GO" id="GO:0016799">
    <property type="term" value="F:hydrolase activity, hydrolyzing N-glycosyl compounds"/>
    <property type="evidence" value="ECO:0007669"/>
    <property type="project" value="InterPro"/>
</dbReference>
<dbReference type="Gene3D" id="3.90.245.10">
    <property type="entry name" value="Ribonucleoside hydrolase-like"/>
    <property type="match status" value="1"/>
</dbReference>
<keyword evidence="3" id="KW-1185">Reference proteome</keyword>
<dbReference type="RefSeq" id="WP_126316478.1">
    <property type="nucleotide sequence ID" value="NZ_CVQQ01000007.1"/>
</dbReference>
<protein>
    <submittedName>
        <fullName evidence="2">Inosine-uridine nucleoside N-ribohydrolase</fullName>
    </submittedName>
</protein>
<evidence type="ECO:0000256" key="1">
    <source>
        <dbReference type="SAM" id="SignalP"/>
    </source>
</evidence>
<gene>
    <name evidence="2" type="ORF">NCTC10437_00449</name>
</gene>
<accession>A0A448IFU2</accession>
<keyword evidence="2" id="KW-0378">Hydrolase</keyword>
<name>A0A448IFU2_MYCAU</name>
<dbReference type="STRING" id="1791.GCA_001049355_02507"/>
<dbReference type="SUPFAM" id="SSF53590">
    <property type="entry name" value="Nucleoside hydrolase"/>
    <property type="match status" value="1"/>
</dbReference>
<dbReference type="OrthoDB" id="7375349at2"/>
<feature type="signal peptide" evidence="1">
    <location>
        <begin position="1"/>
        <end position="23"/>
    </location>
</feature>
<reference evidence="2 3" key="1">
    <citation type="submission" date="2018-12" db="EMBL/GenBank/DDBJ databases">
        <authorList>
            <consortium name="Pathogen Informatics"/>
        </authorList>
    </citation>
    <scope>NUCLEOTIDE SEQUENCE [LARGE SCALE GENOMIC DNA]</scope>
    <source>
        <strain evidence="2 3">NCTC10437</strain>
    </source>
</reference>
<dbReference type="Proteomes" id="UP000279306">
    <property type="component" value="Chromosome"/>
</dbReference>
<evidence type="ECO:0000313" key="3">
    <source>
        <dbReference type="Proteomes" id="UP000279306"/>
    </source>
</evidence>
<dbReference type="InterPro" id="IPR036452">
    <property type="entry name" value="Ribo_hydro-like"/>
</dbReference>